<dbReference type="InParanoid" id="A0A1H9NQB9"/>
<keyword evidence="5 9" id="KW-0067">ATP-binding</keyword>
<keyword evidence="14" id="KW-1185">Reference proteome</keyword>
<dbReference type="PRINTS" id="PR00987">
    <property type="entry name" value="TRNASYNTHGLU"/>
</dbReference>
<dbReference type="EC" id="6.1.1.18" evidence="8"/>
<dbReference type="GO" id="GO:0005524">
    <property type="term" value="F:ATP binding"/>
    <property type="evidence" value="ECO:0007669"/>
    <property type="project" value="UniProtKB-KW"/>
</dbReference>
<keyword evidence="7 9" id="KW-0030">Aminoacyl-tRNA synthetase</keyword>
<dbReference type="GO" id="GO:0005829">
    <property type="term" value="C:cytosol"/>
    <property type="evidence" value="ECO:0007669"/>
    <property type="project" value="TreeGrafter"/>
</dbReference>
<dbReference type="InterPro" id="IPR020059">
    <property type="entry name" value="Glu/Gln-tRNA-synth_Ib_codon-bd"/>
</dbReference>
<feature type="domain" description="Glutamyl/glutaminyl-tRNA synthetase class Ib anti-codon binding" evidence="11">
    <location>
        <begin position="351"/>
        <end position="450"/>
    </location>
</feature>
<dbReference type="GO" id="GO:0006425">
    <property type="term" value="P:glutaminyl-tRNA aminoacylation"/>
    <property type="evidence" value="ECO:0007669"/>
    <property type="project" value="UniProtKB-UniRule"/>
</dbReference>
<evidence type="ECO:0000259" key="10">
    <source>
        <dbReference type="Pfam" id="PF00749"/>
    </source>
</evidence>
<dbReference type="AlphaFoldDB" id="A0A1H9NQB9"/>
<evidence type="ECO:0000256" key="6">
    <source>
        <dbReference type="ARBA" id="ARBA00022917"/>
    </source>
</evidence>
<dbReference type="FunFam" id="3.40.50.620:FF:000037">
    <property type="entry name" value="Glutamine--tRNA ligase cytoplasmic"/>
    <property type="match status" value="1"/>
</dbReference>
<comment type="similarity">
    <text evidence="1 9">Belongs to the class-I aminoacyl-tRNA synthetase family.</text>
</comment>
<evidence type="ECO:0000313" key="13">
    <source>
        <dbReference type="EMBL" id="SER37845.1"/>
    </source>
</evidence>
<proteinExistence type="inferred from homology"/>
<feature type="domain" description="tRNA synthetases class I (E and Q) anti-codon binding" evidence="12">
    <location>
        <begin position="468"/>
        <end position="544"/>
    </location>
</feature>
<dbReference type="NCBIfam" id="NF011291">
    <property type="entry name" value="PRK14703.1"/>
    <property type="match status" value="1"/>
</dbReference>
<dbReference type="Pfam" id="PF20974">
    <property type="entry name" value="tRNA-synt_1c_C2"/>
    <property type="match status" value="1"/>
</dbReference>
<dbReference type="InterPro" id="IPR004514">
    <property type="entry name" value="Gln-tRNA-synth"/>
</dbReference>
<organism evidence="13 14">
    <name type="scientific">Neolewinella agarilytica</name>
    <dbReference type="NCBI Taxonomy" id="478744"/>
    <lineage>
        <taxon>Bacteria</taxon>
        <taxon>Pseudomonadati</taxon>
        <taxon>Bacteroidota</taxon>
        <taxon>Saprospiria</taxon>
        <taxon>Saprospirales</taxon>
        <taxon>Lewinellaceae</taxon>
        <taxon>Neolewinella</taxon>
    </lineage>
</organism>
<evidence type="ECO:0000256" key="4">
    <source>
        <dbReference type="ARBA" id="ARBA00022741"/>
    </source>
</evidence>
<dbReference type="InterPro" id="IPR014729">
    <property type="entry name" value="Rossmann-like_a/b/a_fold"/>
</dbReference>
<evidence type="ECO:0000256" key="9">
    <source>
        <dbReference type="RuleBase" id="RU363037"/>
    </source>
</evidence>
<dbReference type="STRING" id="478744.SAMN05444359_13848"/>
<name>A0A1H9NQB9_9BACT</name>
<keyword evidence="2" id="KW-0963">Cytoplasm</keyword>
<dbReference type="PANTHER" id="PTHR43097">
    <property type="entry name" value="GLUTAMINE-TRNA LIGASE"/>
    <property type="match status" value="1"/>
</dbReference>
<gene>
    <name evidence="13" type="ORF">SAMN05444359_13848</name>
</gene>
<evidence type="ECO:0000256" key="2">
    <source>
        <dbReference type="ARBA" id="ARBA00022490"/>
    </source>
</evidence>
<dbReference type="SUPFAM" id="SSF52374">
    <property type="entry name" value="Nucleotidylyl transferase"/>
    <property type="match status" value="1"/>
</dbReference>
<accession>A0A1H9NQB9</accession>
<reference evidence="14" key="1">
    <citation type="submission" date="2016-10" db="EMBL/GenBank/DDBJ databases">
        <authorList>
            <person name="Varghese N."/>
            <person name="Submissions S."/>
        </authorList>
    </citation>
    <scope>NUCLEOTIDE SEQUENCE [LARGE SCALE GENOMIC DNA]</scope>
    <source>
        <strain evidence="14">DSM 24740</strain>
    </source>
</reference>
<dbReference type="PANTHER" id="PTHR43097:SF5">
    <property type="entry name" value="GLUTAMATE--TRNA LIGASE"/>
    <property type="match status" value="1"/>
</dbReference>
<evidence type="ECO:0000256" key="5">
    <source>
        <dbReference type="ARBA" id="ARBA00022840"/>
    </source>
</evidence>
<dbReference type="Pfam" id="PF00749">
    <property type="entry name" value="tRNA-synt_1c"/>
    <property type="match status" value="1"/>
</dbReference>
<protein>
    <recommendedName>
        <fullName evidence="8">Glutamine--tRNA ligase</fullName>
        <ecNumber evidence="8">6.1.1.18</ecNumber>
    </recommendedName>
</protein>
<evidence type="ECO:0000256" key="8">
    <source>
        <dbReference type="NCBIfam" id="TIGR00440"/>
    </source>
</evidence>
<evidence type="ECO:0000256" key="1">
    <source>
        <dbReference type="ARBA" id="ARBA00005594"/>
    </source>
</evidence>
<dbReference type="InterPro" id="IPR011035">
    <property type="entry name" value="Ribosomal_bL25/Gln-tRNA_synth"/>
</dbReference>
<dbReference type="Gene3D" id="3.40.50.620">
    <property type="entry name" value="HUPs"/>
    <property type="match status" value="1"/>
</dbReference>
<sequence>MFYCNNLTNYPMANIPEADNFIEEFIVEDLQNGKHDGRIHTRFPPEPNGYLHIGHAKAIVINFEIGKKFGGRTNLRMDDTNPTTEETHFVTNIENDIKWLGYEWHGDTVYASDYFGELYALALKLIDKGLAFVDDSTVEEIAEQKGDIDEPGTNSPFRDRSIAENRDLFERMKAGEFADGSKVLRAKIDMAHPNLLLRDPVLYRIKHETHHRTGDDWCIYPLYDFAHGQSDSIEKITHSLCSLEFRHHRDLYNWLIEALEIFPSRQIEFARMNVDYLITSKRRLKKLVEEGVVTGWDDPRMGTLAGMRRKGYPAEALRNFCMRTGVTKRDNQQEFDFLEHCVREVLNTSSDRFMAVLNPVKLVITNYPEGETEIFTTDNNPEDPSRGSREIPFSREIWVEREDFRKEPQNRKYFRLAPGKDVRLKSAYIIHVEGHEEDADGNVTQINASYYPESRSGNDTSGIKAKGTIHWVAVGEGLDIEVRQYDKLFSDPTPMDHEDEGKDFMDFINPESLKVLSAKGEPALATTKAGDTFQLLRKGYYTVDEDSTSDKVVLNLTCGLKSSWKG</sequence>
<keyword evidence="4 9" id="KW-0547">Nucleotide-binding</keyword>
<dbReference type="InterPro" id="IPR049437">
    <property type="entry name" value="tRNA-synt_1c_C2"/>
</dbReference>
<evidence type="ECO:0000256" key="7">
    <source>
        <dbReference type="ARBA" id="ARBA00023146"/>
    </source>
</evidence>
<dbReference type="EMBL" id="FOFB01000038">
    <property type="protein sequence ID" value="SER37845.1"/>
    <property type="molecule type" value="Genomic_DNA"/>
</dbReference>
<dbReference type="Gene3D" id="2.40.240.10">
    <property type="entry name" value="Ribosomal Protein L25, Chain P"/>
    <property type="match status" value="2"/>
</dbReference>
<evidence type="ECO:0000313" key="14">
    <source>
        <dbReference type="Proteomes" id="UP000199021"/>
    </source>
</evidence>
<feature type="domain" description="Glutamyl/glutaminyl-tRNA synthetase class Ib catalytic" evidence="10">
    <location>
        <begin position="39"/>
        <end position="347"/>
    </location>
</feature>
<keyword evidence="6 9" id="KW-0648">Protein biosynthesis</keyword>
<evidence type="ECO:0000259" key="11">
    <source>
        <dbReference type="Pfam" id="PF03950"/>
    </source>
</evidence>
<dbReference type="InterPro" id="IPR000924">
    <property type="entry name" value="Glu/Gln-tRNA-synth"/>
</dbReference>
<evidence type="ECO:0000259" key="12">
    <source>
        <dbReference type="Pfam" id="PF20974"/>
    </source>
</evidence>
<evidence type="ECO:0000256" key="3">
    <source>
        <dbReference type="ARBA" id="ARBA00022598"/>
    </source>
</evidence>
<dbReference type="Proteomes" id="UP000199021">
    <property type="component" value="Unassembled WGS sequence"/>
</dbReference>
<dbReference type="InterPro" id="IPR050132">
    <property type="entry name" value="Gln/Glu-tRNA_Ligase"/>
</dbReference>
<dbReference type="NCBIfam" id="TIGR00440">
    <property type="entry name" value="glnS"/>
    <property type="match status" value="1"/>
</dbReference>
<dbReference type="GO" id="GO:0004819">
    <property type="term" value="F:glutamine-tRNA ligase activity"/>
    <property type="evidence" value="ECO:0007669"/>
    <property type="project" value="UniProtKB-UniRule"/>
</dbReference>
<dbReference type="InterPro" id="IPR020058">
    <property type="entry name" value="Glu/Gln-tRNA-synth_Ib_cat-dom"/>
</dbReference>
<dbReference type="InterPro" id="IPR020056">
    <property type="entry name" value="Rbsml_bL25/Gln-tRNA_synth_N"/>
</dbReference>
<dbReference type="Pfam" id="PF03950">
    <property type="entry name" value="tRNA-synt_1c_C"/>
    <property type="match status" value="1"/>
</dbReference>
<keyword evidence="3 9" id="KW-0436">Ligase</keyword>
<dbReference type="SUPFAM" id="SSF50715">
    <property type="entry name" value="Ribosomal protein L25-like"/>
    <property type="match status" value="1"/>
</dbReference>